<gene>
    <name evidence="1" type="ORF">EKG83_26785</name>
</gene>
<dbReference type="RefSeq" id="WP_153278443.1">
    <property type="nucleotide sequence ID" value="NZ_CP034550.1"/>
</dbReference>
<dbReference type="Proteomes" id="UP000325787">
    <property type="component" value="Chromosome"/>
</dbReference>
<name>A0A5Q0H375_SACSY</name>
<accession>A0A5Q0H375</accession>
<keyword evidence="2" id="KW-1185">Reference proteome</keyword>
<dbReference type="EMBL" id="CP034550">
    <property type="protein sequence ID" value="QFZ20533.1"/>
    <property type="molecule type" value="Genomic_DNA"/>
</dbReference>
<dbReference type="AlphaFoldDB" id="A0A5Q0H375"/>
<evidence type="ECO:0000313" key="1">
    <source>
        <dbReference type="EMBL" id="QFZ20533.1"/>
    </source>
</evidence>
<protein>
    <submittedName>
        <fullName evidence="1">Uncharacterized protein</fullName>
    </submittedName>
</protein>
<reference evidence="2" key="1">
    <citation type="journal article" date="2021" name="Curr. Microbiol.">
        <title>Complete genome of nocamycin-producing strain Saccharothrix syringae NRRL B-16468 reveals the biosynthetic potential for secondary metabolites.</title>
        <authorList>
            <person name="Mo X."/>
            <person name="Yang S."/>
        </authorList>
    </citation>
    <scope>NUCLEOTIDE SEQUENCE [LARGE SCALE GENOMIC DNA]</scope>
    <source>
        <strain evidence="2">ATCC 51364 / DSM 43886 / JCM 6844 / KCTC 9398 / NBRC 14523 / NRRL B-16468 / INA 2240</strain>
    </source>
</reference>
<sequence length="128" mass="14004">MPVCGNRGRHPDGKPVAHASVDAVRACCLADEVWACQWLVARFNHEDGEEYAAECGGLSWHLPDNRGHTCEHGHDHIHADVREREGWDYAADPDEAGLLAGRDVHPVAMNGGAIEINHQAMRYAASFA</sequence>
<organism evidence="1 2">
    <name type="scientific">Saccharothrix syringae</name>
    <name type="common">Nocardiopsis syringae</name>
    <dbReference type="NCBI Taxonomy" id="103733"/>
    <lineage>
        <taxon>Bacteria</taxon>
        <taxon>Bacillati</taxon>
        <taxon>Actinomycetota</taxon>
        <taxon>Actinomycetes</taxon>
        <taxon>Pseudonocardiales</taxon>
        <taxon>Pseudonocardiaceae</taxon>
        <taxon>Saccharothrix</taxon>
    </lineage>
</organism>
<evidence type="ECO:0000313" key="2">
    <source>
        <dbReference type="Proteomes" id="UP000325787"/>
    </source>
</evidence>
<dbReference type="OrthoDB" id="4237240at2"/>
<proteinExistence type="predicted"/>
<dbReference type="KEGG" id="ssyi:EKG83_26785"/>